<dbReference type="Proteomes" id="UP000469950">
    <property type="component" value="Unassembled WGS sequence"/>
</dbReference>
<dbReference type="EMBL" id="WBMP01000020">
    <property type="protein sequence ID" value="KAE8544222.1"/>
    <property type="molecule type" value="Genomic_DNA"/>
</dbReference>
<gene>
    <name evidence="1" type="ORF">F6453_3479</name>
</gene>
<comment type="caution">
    <text evidence="1">The sequence shown here is derived from an EMBL/GenBank/DDBJ whole genome shotgun (WGS) entry which is preliminary data.</text>
</comment>
<dbReference type="AlphaFoldDB" id="A0A833N8J9"/>
<proteinExistence type="predicted"/>
<reference evidence="1 2" key="1">
    <citation type="submission" date="2019-10" db="EMBL/GenBank/DDBJ databases">
        <title>Draft genome sequence of Marinobacter hydrocarbonoclasticus NCT7M from the microbiome of the marine copepod.</title>
        <authorList>
            <person name="Nuttall R."/>
            <person name="Sharma G."/>
            <person name="Moisander P."/>
        </authorList>
    </citation>
    <scope>NUCLEOTIDE SEQUENCE [LARGE SCALE GENOMIC DNA]</scope>
    <source>
        <strain evidence="1 2">NCT7M</strain>
    </source>
</reference>
<name>A0A833N8J9_MARNT</name>
<organism evidence="1 2">
    <name type="scientific">Marinobacter nauticus</name>
    <name type="common">Marinobacter hydrocarbonoclasticus</name>
    <name type="synonym">Marinobacter aquaeolei</name>
    <dbReference type="NCBI Taxonomy" id="2743"/>
    <lineage>
        <taxon>Bacteria</taxon>
        <taxon>Pseudomonadati</taxon>
        <taxon>Pseudomonadota</taxon>
        <taxon>Gammaproteobacteria</taxon>
        <taxon>Pseudomonadales</taxon>
        <taxon>Marinobacteraceae</taxon>
        <taxon>Marinobacter</taxon>
    </lineage>
</organism>
<accession>A0A833N8J9</accession>
<evidence type="ECO:0000313" key="1">
    <source>
        <dbReference type="EMBL" id="KAE8544222.1"/>
    </source>
</evidence>
<protein>
    <recommendedName>
        <fullName evidence="3">Tetratricopeptide repeat protein</fullName>
    </recommendedName>
</protein>
<evidence type="ECO:0008006" key="3">
    <source>
        <dbReference type="Google" id="ProtNLM"/>
    </source>
</evidence>
<sequence>MLGPTERQFVESKPVVLQAGFRNLFEEGRRNKVLNLMEIGITAYRAGYRDEAMKTLEQARIEIESVYSDNEAARRARSIWYEEAEKDFKGEPYERAMVYFYLGLLYLEVADYGNARASFMSGLLQDAFAEEKQNSSDFAAFLYLAGWCALRMGDEKLAQEHFKEFRLYRPDAPLPQSSDNTLLIVETGLSPRKLGDGVGHYQLVYRRGKGFDDVAAQFFKAGQWQTVYPVEDLFFQASTRGGRAIDRIVDGQIQFKENTRAVGTNLSVVTQDATLAGVSTAAGGGLGVGFAALSLISVAADGMSATANVRADVRYWRGLPDTIHISPIEATAGDAIPVRFLDKQGSLVPGLTDTATVTADENGAGVAFATSRRPNTGVRP</sequence>
<dbReference type="Gene3D" id="1.25.40.10">
    <property type="entry name" value="Tetratricopeptide repeat domain"/>
    <property type="match status" value="1"/>
</dbReference>
<dbReference type="SUPFAM" id="SSF48452">
    <property type="entry name" value="TPR-like"/>
    <property type="match status" value="1"/>
</dbReference>
<evidence type="ECO:0000313" key="2">
    <source>
        <dbReference type="Proteomes" id="UP000469950"/>
    </source>
</evidence>
<dbReference type="InterPro" id="IPR011990">
    <property type="entry name" value="TPR-like_helical_dom_sf"/>
</dbReference>